<feature type="signal peptide" evidence="1">
    <location>
        <begin position="1"/>
        <end position="20"/>
    </location>
</feature>
<dbReference type="Proteomes" id="UP001233314">
    <property type="component" value="Unassembled WGS sequence"/>
</dbReference>
<sequence length="108" mass="10744">MFLIRCAGLAAGALASVALAAGPAAAHDCIQTQKDPTSGGVVGTYYIATDTFVPSAQFPHGGFVAVVFPDGTTITSFNNAPAMQGYVVPGAKGCDGKGLDSGEACFGE</sequence>
<gene>
    <name evidence="2" type="ORF">Q5722_04610</name>
</gene>
<organism evidence="2 3">
    <name type="scientific">Nocardioides jiangxiensis</name>
    <dbReference type="NCBI Taxonomy" id="3064524"/>
    <lineage>
        <taxon>Bacteria</taxon>
        <taxon>Bacillati</taxon>
        <taxon>Actinomycetota</taxon>
        <taxon>Actinomycetes</taxon>
        <taxon>Propionibacteriales</taxon>
        <taxon>Nocardioidaceae</taxon>
        <taxon>Nocardioides</taxon>
    </lineage>
</organism>
<evidence type="ECO:0000256" key="1">
    <source>
        <dbReference type="SAM" id="SignalP"/>
    </source>
</evidence>
<accession>A0ABT9B3A3</accession>
<keyword evidence="1" id="KW-0732">Signal</keyword>
<name>A0ABT9B3A3_9ACTN</name>
<protein>
    <submittedName>
        <fullName evidence="2">Uncharacterized protein</fullName>
    </submittedName>
</protein>
<dbReference type="EMBL" id="JAUQTA010000001">
    <property type="protein sequence ID" value="MDO7867648.1"/>
    <property type="molecule type" value="Genomic_DNA"/>
</dbReference>
<dbReference type="RefSeq" id="WP_305027036.1">
    <property type="nucleotide sequence ID" value="NZ_JAUQTA010000001.1"/>
</dbReference>
<keyword evidence="3" id="KW-1185">Reference proteome</keyword>
<evidence type="ECO:0000313" key="3">
    <source>
        <dbReference type="Proteomes" id="UP001233314"/>
    </source>
</evidence>
<feature type="chain" id="PRO_5046823996" evidence="1">
    <location>
        <begin position="21"/>
        <end position="108"/>
    </location>
</feature>
<proteinExistence type="predicted"/>
<evidence type="ECO:0000313" key="2">
    <source>
        <dbReference type="EMBL" id="MDO7867648.1"/>
    </source>
</evidence>
<reference evidence="2 3" key="1">
    <citation type="submission" date="2023-07" db="EMBL/GenBank/DDBJ databases">
        <title>Nocardioides sp. nov WY-20 isolated from soil.</title>
        <authorList>
            <person name="Liu B."/>
            <person name="Wan Y."/>
        </authorList>
    </citation>
    <scope>NUCLEOTIDE SEQUENCE [LARGE SCALE GENOMIC DNA]</scope>
    <source>
        <strain evidence="2 3">WY-20</strain>
    </source>
</reference>
<comment type="caution">
    <text evidence="2">The sequence shown here is derived from an EMBL/GenBank/DDBJ whole genome shotgun (WGS) entry which is preliminary data.</text>
</comment>